<comment type="similarity">
    <text evidence="4">Belongs to the DEAD box helicase family.</text>
</comment>
<dbReference type="AlphaFoldDB" id="A0A396JJV6"/>
<protein>
    <recommendedName>
        <fullName evidence="4">ATP-dependent RNA helicase</fullName>
        <ecNumber evidence="4">3.6.4.13</ecNumber>
    </recommendedName>
</protein>
<evidence type="ECO:0000256" key="4">
    <source>
        <dbReference type="RuleBase" id="RU365068"/>
    </source>
</evidence>
<dbReference type="GO" id="GO:0005524">
    <property type="term" value="F:ATP binding"/>
    <property type="evidence" value="ECO:0007669"/>
    <property type="project" value="UniProtKB-UniRule"/>
</dbReference>
<keyword evidence="2 4" id="KW-0378">Hydrolase</keyword>
<comment type="caution">
    <text evidence="6">The sequence shown here is derived from an EMBL/GenBank/DDBJ whole genome shotgun (WGS) entry which is preliminary data.</text>
</comment>
<keyword evidence="4 6" id="KW-0347">Helicase</keyword>
<keyword evidence="1 4" id="KW-0547">Nucleotide-binding</keyword>
<dbReference type="InterPro" id="IPR027417">
    <property type="entry name" value="P-loop_NTPase"/>
</dbReference>
<gene>
    <name evidence="6" type="ORF">MtrunA17_Chr1g0155211</name>
</gene>
<dbReference type="EMBL" id="PSQE01000001">
    <property type="protein sequence ID" value="RHN77474.1"/>
    <property type="molecule type" value="Genomic_DNA"/>
</dbReference>
<proteinExistence type="inferred from homology"/>
<evidence type="ECO:0000256" key="2">
    <source>
        <dbReference type="ARBA" id="ARBA00022801"/>
    </source>
</evidence>
<dbReference type="Gramene" id="rna937">
    <property type="protein sequence ID" value="RHN77474.1"/>
    <property type="gene ID" value="gene937"/>
</dbReference>
<dbReference type="EC" id="3.6.4.13" evidence="4"/>
<name>A0A396JJV6_MEDTR</name>
<feature type="domain" description="DEAD/DEAH-box helicase" evidence="5">
    <location>
        <begin position="28"/>
        <end position="74"/>
    </location>
</feature>
<evidence type="ECO:0000256" key="1">
    <source>
        <dbReference type="ARBA" id="ARBA00022741"/>
    </source>
</evidence>
<dbReference type="Proteomes" id="UP000265566">
    <property type="component" value="Chromosome 1"/>
</dbReference>
<dbReference type="Gene3D" id="3.40.50.300">
    <property type="entry name" value="P-loop containing nucleotide triphosphate hydrolases"/>
    <property type="match status" value="1"/>
</dbReference>
<dbReference type="Pfam" id="PF00270">
    <property type="entry name" value="DEAD"/>
    <property type="match status" value="1"/>
</dbReference>
<dbReference type="SUPFAM" id="SSF52540">
    <property type="entry name" value="P-loop containing nucleoside triphosphate hydrolases"/>
    <property type="match status" value="1"/>
</dbReference>
<evidence type="ECO:0000256" key="3">
    <source>
        <dbReference type="ARBA" id="ARBA00022840"/>
    </source>
</evidence>
<comment type="domain">
    <text evidence="4">The Q motif is unique to and characteristic of the DEAD box family of RNA helicases and controls ATP binding and hydrolysis.</text>
</comment>
<organism evidence="6">
    <name type="scientific">Medicago truncatula</name>
    <name type="common">Barrel medic</name>
    <name type="synonym">Medicago tribuloides</name>
    <dbReference type="NCBI Taxonomy" id="3880"/>
    <lineage>
        <taxon>Eukaryota</taxon>
        <taxon>Viridiplantae</taxon>
        <taxon>Streptophyta</taxon>
        <taxon>Embryophyta</taxon>
        <taxon>Tracheophyta</taxon>
        <taxon>Spermatophyta</taxon>
        <taxon>Magnoliopsida</taxon>
        <taxon>eudicotyledons</taxon>
        <taxon>Gunneridae</taxon>
        <taxon>Pentapetalae</taxon>
        <taxon>rosids</taxon>
        <taxon>fabids</taxon>
        <taxon>Fabales</taxon>
        <taxon>Fabaceae</taxon>
        <taxon>Papilionoideae</taxon>
        <taxon>50 kb inversion clade</taxon>
        <taxon>NPAAA clade</taxon>
        <taxon>Hologalegina</taxon>
        <taxon>IRL clade</taxon>
        <taxon>Trifolieae</taxon>
        <taxon>Medicago</taxon>
    </lineage>
</organism>
<comment type="catalytic activity">
    <reaction evidence="4">
        <text>ATP + H2O = ADP + phosphate + H(+)</text>
        <dbReference type="Rhea" id="RHEA:13065"/>
        <dbReference type="ChEBI" id="CHEBI:15377"/>
        <dbReference type="ChEBI" id="CHEBI:15378"/>
        <dbReference type="ChEBI" id="CHEBI:30616"/>
        <dbReference type="ChEBI" id="CHEBI:43474"/>
        <dbReference type="ChEBI" id="CHEBI:456216"/>
        <dbReference type="EC" id="3.6.4.13"/>
    </reaction>
</comment>
<reference evidence="6" key="1">
    <citation type="journal article" date="2018" name="Nat. Plants">
        <title>Whole-genome landscape of Medicago truncatula symbiotic genes.</title>
        <authorList>
            <person name="Pecrix Y."/>
            <person name="Gamas P."/>
            <person name="Carrere S."/>
        </authorList>
    </citation>
    <scope>NUCLEOTIDE SEQUENCE</scope>
    <source>
        <tissue evidence="6">Leaves</tissue>
    </source>
</reference>
<accession>A0A396JJV6</accession>
<sequence>MKSFTDLGLSLQLVEVCEKQLDWYDPLKIQAQVIPLALEGKDVYAISPPRSGKTGAFVLPIFQALLNAGPNLNPFFACVISSSSYVFHFTS</sequence>
<evidence type="ECO:0000259" key="5">
    <source>
        <dbReference type="Pfam" id="PF00270"/>
    </source>
</evidence>
<dbReference type="GO" id="GO:0003724">
    <property type="term" value="F:RNA helicase activity"/>
    <property type="evidence" value="ECO:0007669"/>
    <property type="project" value="UniProtKB-EC"/>
</dbReference>
<evidence type="ECO:0000313" key="6">
    <source>
        <dbReference type="EMBL" id="RHN77474.1"/>
    </source>
</evidence>
<dbReference type="GO" id="GO:0016887">
    <property type="term" value="F:ATP hydrolysis activity"/>
    <property type="evidence" value="ECO:0007669"/>
    <property type="project" value="RHEA"/>
</dbReference>
<dbReference type="GO" id="GO:0003723">
    <property type="term" value="F:RNA binding"/>
    <property type="evidence" value="ECO:0007669"/>
    <property type="project" value="UniProtKB-UniRule"/>
</dbReference>
<dbReference type="InterPro" id="IPR011545">
    <property type="entry name" value="DEAD/DEAH_box_helicase_dom"/>
</dbReference>
<comment type="function">
    <text evidence="4">RNA helicase.</text>
</comment>
<keyword evidence="4" id="KW-0694">RNA-binding</keyword>
<keyword evidence="3 4" id="KW-0067">ATP-binding</keyword>
<dbReference type="PANTHER" id="PTHR24031">
    <property type="entry name" value="RNA HELICASE"/>
    <property type="match status" value="1"/>
</dbReference>